<name>A0A382K9B1_9ZZZZ</name>
<reference evidence="1" key="1">
    <citation type="submission" date="2018-05" db="EMBL/GenBank/DDBJ databases">
        <authorList>
            <person name="Lanie J.A."/>
            <person name="Ng W.-L."/>
            <person name="Kazmierczak K.M."/>
            <person name="Andrzejewski T.M."/>
            <person name="Davidsen T.M."/>
            <person name="Wayne K.J."/>
            <person name="Tettelin H."/>
            <person name="Glass J.I."/>
            <person name="Rusch D."/>
            <person name="Podicherti R."/>
            <person name="Tsui H.-C.T."/>
            <person name="Winkler M.E."/>
        </authorList>
    </citation>
    <scope>NUCLEOTIDE SEQUENCE</scope>
</reference>
<dbReference type="EMBL" id="UINC01078328">
    <property type="protein sequence ID" value="SVC19301.1"/>
    <property type="molecule type" value="Genomic_DNA"/>
</dbReference>
<dbReference type="Pfam" id="PF20230">
    <property type="entry name" value="DUF6588"/>
    <property type="match status" value="2"/>
</dbReference>
<sequence length="309" mass="34543">RKRFREVFAVNESLRDTLETTLEAMNINMFVPGGFGHLFGKSISLPILQASCGLPYHTEMTIRVLPKLNISSIGTLQYGGIGGKVDISKHINDLFTHGPIYADKLDMSSYSNIFTKNIKTEDVEKTLNDFRVYDLDIQELDSLNNLFLQGDTLVIKRIQENIKRTISKNKNLPRALIKMEGDQLVSPNDISLGFYINYFKLSLGAPEIKSINSMIMIQAGKTFDTSFASWLEGLGIYGGFGFEFSNIDLSYTYTNTLNESNDISKSFSGGNAFRGLIGTRMKISFVDFYIDYNIGASNTINTGVGVTFR</sequence>
<feature type="non-terminal residue" evidence="1">
    <location>
        <position position="1"/>
    </location>
</feature>
<dbReference type="AlphaFoldDB" id="A0A382K9B1"/>
<organism evidence="1">
    <name type="scientific">marine metagenome</name>
    <dbReference type="NCBI Taxonomy" id="408172"/>
    <lineage>
        <taxon>unclassified sequences</taxon>
        <taxon>metagenomes</taxon>
        <taxon>ecological metagenomes</taxon>
    </lineage>
</organism>
<protein>
    <submittedName>
        <fullName evidence="1">Uncharacterized protein</fullName>
    </submittedName>
</protein>
<accession>A0A382K9B1</accession>
<gene>
    <name evidence="1" type="ORF">METZ01_LOCUS272155</name>
</gene>
<proteinExistence type="predicted"/>
<evidence type="ECO:0000313" key="1">
    <source>
        <dbReference type="EMBL" id="SVC19301.1"/>
    </source>
</evidence>
<dbReference type="InterPro" id="IPR046495">
    <property type="entry name" value="DUF6588"/>
</dbReference>